<feature type="region of interest" description="Disordered" evidence="2">
    <location>
        <begin position="1"/>
        <end position="51"/>
    </location>
</feature>
<evidence type="ECO:0000313" key="5">
    <source>
        <dbReference type="EMBL" id="VDH90178.1"/>
    </source>
</evidence>
<dbReference type="GO" id="GO:0008270">
    <property type="term" value="F:zinc ion binding"/>
    <property type="evidence" value="ECO:0007669"/>
    <property type="project" value="UniProtKB-KW"/>
</dbReference>
<feature type="domain" description="CCHC-type" evidence="3">
    <location>
        <begin position="202"/>
        <end position="218"/>
    </location>
</feature>
<reference evidence="5" key="1">
    <citation type="submission" date="2018-11" db="EMBL/GenBank/DDBJ databases">
        <authorList>
            <person name="Alioto T."/>
            <person name="Alioto T."/>
        </authorList>
    </citation>
    <scope>NUCLEOTIDE SEQUENCE</scope>
</reference>
<evidence type="ECO:0000256" key="2">
    <source>
        <dbReference type="SAM" id="MobiDB-lite"/>
    </source>
</evidence>
<evidence type="ECO:0000259" key="4">
    <source>
        <dbReference type="PROSITE" id="PS50878"/>
    </source>
</evidence>
<dbReference type="CDD" id="cd09275">
    <property type="entry name" value="RNase_HI_RT_DIRS1"/>
    <property type="match status" value="1"/>
</dbReference>
<dbReference type="InterPro" id="IPR052055">
    <property type="entry name" value="Hepadnavirus_pol/RT"/>
</dbReference>
<dbReference type="PROSITE" id="PS50878">
    <property type="entry name" value="RT_POL"/>
    <property type="match status" value="1"/>
</dbReference>
<dbReference type="GO" id="GO:0006259">
    <property type="term" value="P:DNA metabolic process"/>
    <property type="evidence" value="ECO:0007669"/>
    <property type="project" value="UniProtKB-ARBA"/>
</dbReference>
<keyword evidence="1" id="KW-0862">Zinc</keyword>
<dbReference type="Pfam" id="PF00098">
    <property type="entry name" value="zf-CCHC"/>
    <property type="match status" value="1"/>
</dbReference>
<evidence type="ECO:0000259" key="3">
    <source>
        <dbReference type="PROSITE" id="PS50158"/>
    </source>
</evidence>
<dbReference type="OrthoDB" id="6106301at2759"/>
<dbReference type="CDD" id="cd03714">
    <property type="entry name" value="RT_DIRS1"/>
    <property type="match status" value="1"/>
</dbReference>
<dbReference type="Pfam" id="PF00078">
    <property type="entry name" value="RVT_1"/>
    <property type="match status" value="1"/>
</dbReference>
<protein>
    <recommendedName>
        <fullName evidence="7">CCHC-type domain-containing protein</fullName>
    </recommendedName>
</protein>
<dbReference type="InterPro" id="IPR002156">
    <property type="entry name" value="RNaseH_domain"/>
</dbReference>
<dbReference type="GO" id="GO:0003676">
    <property type="term" value="F:nucleic acid binding"/>
    <property type="evidence" value="ECO:0007669"/>
    <property type="project" value="InterPro"/>
</dbReference>
<feature type="region of interest" description="Disordered" evidence="2">
    <location>
        <begin position="135"/>
        <end position="183"/>
    </location>
</feature>
<keyword evidence="1" id="KW-0863">Zinc-finger</keyword>
<keyword evidence="6" id="KW-1185">Reference proteome</keyword>
<name>A0A8B6BHI7_MYTGA</name>
<gene>
    <name evidence="5" type="ORF">MGAL_10B070033</name>
</gene>
<dbReference type="InterPro" id="IPR043502">
    <property type="entry name" value="DNA/RNA_pol_sf"/>
</dbReference>
<dbReference type="InterPro" id="IPR036875">
    <property type="entry name" value="Znf_CCHC_sf"/>
</dbReference>
<dbReference type="PANTHER" id="PTHR33050:SF7">
    <property type="entry name" value="RIBONUCLEASE H"/>
    <property type="match status" value="1"/>
</dbReference>
<feature type="domain" description="Reverse transcriptase" evidence="4">
    <location>
        <begin position="280"/>
        <end position="471"/>
    </location>
</feature>
<dbReference type="InterPro" id="IPR000477">
    <property type="entry name" value="RT_dom"/>
</dbReference>
<sequence length="801" mass="92134">MSDEEDPREVTNRDSEPPNQTDPGNHIGNSPLEKSSRLPSIAPKFKFEGNGRQHEFNTARINELSRATDFLERGSVGAAVKALEQAEAALKERNKLLRIADKYGWDVVEEFMDDPLTESTEEATRLKQAEYRAKMKRRDKYTKADRPNPYYKNPVDEKATSDLFRRPSSTYSEDSSRSRSTAGGKGIYTSSEYFGGKKGATRCFYCNEEGHWAYQCPRKAGRYPQRSSSSETVKYQFYNLHEQDYDGYLIPFYENPSSVILSNNTSAFKHSVFVERAIGKLLETGAAIECKDHIPFVINPLTVSVNASGKERLILDLRHVNQFIEKRKFKFEGVAEALQYTIKDGYMIKFDLTSGYHHVSVHKDHQTYLGFSWKFQNTTKYFKFSALPFGLSTAAHVFSKVLRPVVKHWRSQGLRVILYLDDGWGVESNAQSCKVLSNILQLDLKSAGFFVNQEKSVWKPTQKLTWLGFEWDLHNSTLDLPIDKIFRFKKDIDKLSCNSLSARQLARITGKIISFMPSLGNICRIMSRNMMMLVATSRFWEERIILTLKAQQEINFWLNNCHTLPRKNLFQQTYLPDRIVYTDASSYACAGFIVETVHQVVHKMWSNIEASKSSTYRELKAVFITLSSLVQRFSNRLVKVYTDNQNVVRIIKAGSMNSELQDIAIDIFNFCLKFSISLEVEWIPRNQNQIADIYSKIFDFDDWFVSDLYFNYFNKAWGPYTCDLFADSNNRKLANFYSPYWCPGTSGVDAFAQNWSEFNCWIVPPVKLISRSISHLFTCKGQGTLVIPKWTSSPFCLIVVI</sequence>
<feature type="compositionally biased region" description="Basic and acidic residues" evidence="2">
    <location>
        <begin position="154"/>
        <end position="165"/>
    </location>
</feature>
<dbReference type="EMBL" id="UYJE01000098">
    <property type="protein sequence ID" value="VDH90178.1"/>
    <property type="molecule type" value="Genomic_DNA"/>
</dbReference>
<proteinExistence type="predicted"/>
<dbReference type="SUPFAM" id="SSF56672">
    <property type="entry name" value="DNA/RNA polymerases"/>
    <property type="match status" value="1"/>
</dbReference>
<dbReference type="PANTHER" id="PTHR33050">
    <property type="entry name" value="REVERSE TRANSCRIPTASE DOMAIN-CONTAINING PROTEIN"/>
    <property type="match status" value="1"/>
</dbReference>
<dbReference type="Gene3D" id="4.10.60.10">
    <property type="entry name" value="Zinc finger, CCHC-type"/>
    <property type="match status" value="1"/>
</dbReference>
<dbReference type="InterPro" id="IPR036397">
    <property type="entry name" value="RNaseH_sf"/>
</dbReference>
<evidence type="ECO:0000313" key="6">
    <source>
        <dbReference type="Proteomes" id="UP000596742"/>
    </source>
</evidence>
<dbReference type="PROSITE" id="PS50158">
    <property type="entry name" value="ZF_CCHC"/>
    <property type="match status" value="1"/>
</dbReference>
<dbReference type="SUPFAM" id="SSF57756">
    <property type="entry name" value="Retrovirus zinc finger-like domains"/>
    <property type="match status" value="1"/>
</dbReference>
<evidence type="ECO:0008006" key="7">
    <source>
        <dbReference type="Google" id="ProtNLM"/>
    </source>
</evidence>
<dbReference type="Pfam" id="PF13456">
    <property type="entry name" value="RVT_3"/>
    <property type="match status" value="1"/>
</dbReference>
<evidence type="ECO:0000256" key="1">
    <source>
        <dbReference type="PROSITE-ProRule" id="PRU00047"/>
    </source>
</evidence>
<dbReference type="InterPro" id="IPR043128">
    <property type="entry name" value="Rev_trsase/Diguanyl_cyclase"/>
</dbReference>
<organism evidence="5 6">
    <name type="scientific">Mytilus galloprovincialis</name>
    <name type="common">Mediterranean mussel</name>
    <dbReference type="NCBI Taxonomy" id="29158"/>
    <lineage>
        <taxon>Eukaryota</taxon>
        <taxon>Metazoa</taxon>
        <taxon>Spiralia</taxon>
        <taxon>Lophotrochozoa</taxon>
        <taxon>Mollusca</taxon>
        <taxon>Bivalvia</taxon>
        <taxon>Autobranchia</taxon>
        <taxon>Pteriomorphia</taxon>
        <taxon>Mytilida</taxon>
        <taxon>Mytiloidea</taxon>
        <taxon>Mytilidae</taxon>
        <taxon>Mytilinae</taxon>
        <taxon>Mytilus</taxon>
    </lineage>
</organism>
<comment type="caution">
    <text evidence="5">The sequence shown here is derived from an EMBL/GenBank/DDBJ whole genome shotgun (WGS) entry which is preliminary data.</text>
</comment>
<dbReference type="Gene3D" id="3.30.420.10">
    <property type="entry name" value="Ribonuclease H-like superfamily/Ribonuclease H"/>
    <property type="match status" value="1"/>
</dbReference>
<dbReference type="GO" id="GO:0004523">
    <property type="term" value="F:RNA-DNA hybrid ribonuclease activity"/>
    <property type="evidence" value="ECO:0007669"/>
    <property type="project" value="InterPro"/>
</dbReference>
<dbReference type="SMART" id="SM00343">
    <property type="entry name" value="ZnF_C2HC"/>
    <property type="match status" value="1"/>
</dbReference>
<dbReference type="Gene3D" id="3.10.10.10">
    <property type="entry name" value="HIV Type 1 Reverse Transcriptase, subunit A, domain 1"/>
    <property type="match status" value="1"/>
</dbReference>
<dbReference type="InterPro" id="IPR001878">
    <property type="entry name" value="Znf_CCHC"/>
</dbReference>
<accession>A0A8B6BHI7</accession>
<dbReference type="Gene3D" id="3.30.70.270">
    <property type="match status" value="1"/>
</dbReference>
<keyword evidence="1" id="KW-0479">Metal-binding</keyword>
<dbReference type="Proteomes" id="UP000596742">
    <property type="component" value="Unassembled WGS sequence"/>
</dbReference>
<dbReference type="AlphaFoldDB" id="A0A8B6BHI7"/>